<accession>A0A2H0KFR6</accession>
<dbReference type="InterPro" id="IPR001867">
    <property type="entry name" value="OmpR/PhoB-type_DNA-bd"/>
</dbReference>
<dbReference type="InterPro" id="IPR016032">
    <property type="entry name" value="Sig_transdc_resp-reg_C-effctor"/>
</dbReference>
<keyword evidence="1 2" id="KW-0238">DNA-binding</keyword>
<feature type="DNA-binding region" description="OmpR/PhoB-type" evidence="2">
    <location>
        <begin position="1"/>
        <end position="37"/>
    </location>
</feature>
<protein>
    <recommendedName>
        <fullName evidence="3">OmpR/PhoB-type domain-containing protein</fullName>
    </recommendedName>
</protein>
<dbReference type="GO" id="GO:0003677">
    <property type="term" value="F:DNA binding"/>
    <property type="evidence" value="ECO:0007669"/>
    <property type="project" value="UniProtKB-UniRule"/>
</dbReference>
<organism evidence="4 5">
    <name type="scientific">Candidatus Shapirobacteria bacterium CG11_big_fil_rev_8_21_14_0_20_40_12</name>
    <dbReference type="NCBI Taxonomy" id="1974889"/>
    <lineage>
        <taxon>Bacteria</taxon>
        <taxon>Candidatus Shapironibacteriota</taxon>
    </lineage>
</organism>
<sequence length="37" mass="4358">MKLTLDQLIKRLRKKLASTTQETQKILTIKNQGYKLI</sequence>
<feature type="domain" description="OmpR/PhoB-type" evidence="3">
    <location>
        <begin position="1"/>
        <end position="37"/>
    </location>
</feature>
<evidence type="ECO:0000313" key="5">
    <source>
        <dbReference type="Proteomes" id="UP000231371"/>
    </source>
</evidence>
<dbReference type="PROSITE" id="PS51755">
    <property type="entry name" value="OMPR_PHOB"/>
    <property type="match status" value="1"/>
</dbReference>
<evidence type="ECO:0000256" key="2">
    <source>
        <dbReference type="PROSITE-ProRule" id="PRU01091"/>
    </source>
</evidence>
<dbReference type="Pfam" id="PF00486">
    <property type="entry name" value="Trans_reg_C"/>
    <property type="match status" value="1"/>
</dbReference>
<dbReference type="Proteomes" id="UP000231371">
    <property type="component" value="Unassembled WGS sequence"/>
</dbReference>
<dbReference type="GO" id="GO:0000160">
    <property type="term" value="P:phosphorelay signal transduction system"/>
    <property type="evidence" value="ECO:0007669"/>
    <property type="project" value="InterPro"/>
</dbReference>
<name>A0A2H0KFR6_9BACT</name>
<proteinExistence type="predicted"/>
<dbReference type="InterPro" id="IPR036388">
    <property type="entry name" value="WH-like_DNA-bd_sf"/>
</dbReference>
<evidence type="ECO:0000259" key="3">
    <source>
        <dbReference type="PROSITE" id="PS51755"/>
    </source>
</evidence>
<comment type="caution">
    <text evidence="4">The sequence shown here is derived from an EMBL/GenBank/DDBJ whole genome shotgun (WGS) entry which is preliminary data.</text>
</comment>
<dbReference type="Gene3D" id="1.10.10.10">
    <property type="entry name" value="Winged helix-like DNA-binding domain superfamily/Winged helix DNA-binding domain"/>
    <property type="match status" value="1"/>
</dbReference>
<evidence type="ECO:0000256" key="1">
    <source>
        <dbReference type="ARBA" id="ARBA00023125"/>
    </source>
</evidence>
<dbReference type="GO" id="GO:0006355">
    <property type="term" value="P:regulation of DNA-templated transcription"/>
    <property type="evidence" value="ECO:0007669"/>
    <property type="project" value="InterPro"/>
</dbReference>
<dbReference type="AlphaFoldDB" id="A0A2H0KFR6"/>
<dbReference type="SUPFAM" id="SSF46894">
    <property type="entry name" value="C-terminal effector domain of the bipartite response regulators"/>
    <property type="match status" value="1"/>
</dbReference>
<reference evidence="4 5" key="1">
    <citation type="submission" date="2017-09" db="EMBL/GenBank/DDBJ databases">
        <title>Depth-based differentiation of microbial function through sediment-hosted aquifers and enrichment of novel symbionts in the deep terrestrial subsurface.</title>
        <authorList>
            <person name="Probst A.J."/>
            <person name="Ladd B."/>
            <person name="Jarett J.K."/>
            <person name="Geller-Mcgrath D.E."/>
            <person name="Sieber C.M."/>
            <person name="Emerson J.B."/>
            <person name="Anantharaman K."/>
            <person name="Thomas B.C."/>
            <person name="Malmstrom R."/>
            <person name="Stieglmeier M."/>
            <person name="Klingl A."/>
            <person name="Woyke T."/>
            <person name="Ryan C.M."/>
            <person name="Banfield J.F."/>
        </authorList>
    </citation>
    <scope>NUCLEOTIDE SEQUENCE [LARGE SCALE GENOMIC DNA]</scope>
    <source>
        <strain evidence="4">CG11_big_fil_rev_8_21_14_0_20_40_12</strain>
    </source>
</reference>
<gene>
    <name evidence="4" type="ORF">COV89_02360</name>
</gene>
<dbReference type="EMBL" id="PCVI01000036">
    <property type="protein sequence ID" value="PIQ70100.1"/>
    <property type="molecule type" value="Genomic_DNA"/>
</dbReference>
<evidence type="ECO:0000313" key="4">
    <source>
        <dbReference type="EMBL" id="PIQ70100.1"/>
    </source>
</evidence>